<dbReference type="Proteomes" id="UP000297245">
    <property type="component" value="Unassembled WGS sequence"/>
</dbReference>
<organism evidence="1 2">
    <name type="scientific">Dendrothele bispora (strain CBS 962.96)</name>
    <dbReference type="NCBI Taxonomy" id="1314807"/>
    <lineage>
        <taxon>Eukaryota</taxon>
        <taxon>Fungi</taxon>
        <taxon>Dikarya</taxon>
        <taxon>Basidiomycota</taxon>
        <taxon>Agaricomycotina</taxon>
        <taxon>Agaricomycetes</taxon>
        <taxon>Agaricomycetidae</taxon>
        <taxon>Agaricales</taxon>
        <taxon>Agaricales incertae sedis</taxon>
        <taxon>Dendrothele</taxon>
    </lineage>
</organism>
<proteinExistence type="predicted"/>
<dbReference type="EMBL" id="ML179049">
    <property type="protein sequence ID" value="THV05340.1"/>
    <property type="molecule type" value="Genomic_DNA"/>
</dbReference>
<name>A0A4S8MQK3_DENBC</name>
<gene>
    <name evidence="1" type="ORF">K435DRAFT_849910</name>
</gene>
<evidence type="ECO:0000313" key="1">
    <source>
        <dbReference type="EMBL" id="THV05340.1"/>
    </source>
</evidence>
<keyword evidence="2" id="KW-1185">Reference proteome</keyword>
<dbReference type="AlphaFoldDB" id="A0A4S8MQK3"/>
<reference evidence="1 2" key="1">
    <citation type="journal article" date="2019" name="Nat. Ecol. Evol.">
        <title>Megaphylogeny resolves global patterns of mushroom evolution.</title>
        <authorList>
            <person name="Varga T."/>
            <person name="Krizsan K."/>
            <person name="Foldi C."/>
            <person name="Dima B."/>
            <person name="Sanchez-Garcia M."/>
            <person name="Sanchez-Ramirez S."/>
            <person name="Szollosi G.J."/>
            <person name="Szarkandi J.G."/>
            <person name="Papp V."/>
            <person name="Albert L."/>
            <person name="Andreopoulos W."/>
            <person name="Angelini C."/>
            <person name="Antonin V."/>
            <person name="Barry K.W."/>
            <person name="Bougher N.L."/>
            <person name="Buchanan P."/>
            <person name="Buyck B."/>
            <person name="Bense V."/>
            <person name="Catcheside P."/>
            <person name="Chovatia M."/>
            <person name="Cooper J."/>
            <person name="Damon W."/>
            <person name="Desjardin D."/>
            <person name="Finy P."/>
            <person name="Geml J."/>
            <person name="Haridas S."/>
            <person name="Hughes K."/>
            <person name="Justo A."/>
            <person name="Karasinski D."/>
            <person name="Kautmanova I."/>
            <person name="Kiss B."/>
            <person name="Kocsube S."/>
            <person name="Kotiranta H."/>
            <person name="LaButti K.M."/>
            <person name="Lechner B.E."/>
            <person name="Liimatainen K."/>
            <person name="Lipzen A."/>
            <person name="Lukacs Z."/>
            <person name="Mihaltcheva S."/>
            <person name="Morgado L.N."/>
            <person name="Niskanen T."/>
            <person name="Noordeloos M.E."/>
            <person name="Ohm R.A."/>
            <person name="Ortiz-Santana B."/>
            <person name="Ovrebo C."/>
            <person name="Racz N."/>
            <person name="Riley R."/>
            <person name="Savchenko A."/>
            <person name="Shiryaev A."/>
            <person name="Soop K."/>
            <person name="Spirin V."/>
            <person name="Szebenyi C."/>
            <person name="Tomsovsky M."/>
            <person name="Tulloss R.E."/>
            <person name="Uehling J."/>
            <person name="Grigoriev I.V."/>
            <person name="Vagvolgyi C."/>
            <person name="Papp T."/>
            <person name="Martin F.M."/>
            <person name="Miettinen O."/>
            <person name="Hibbett D.S."/>
            <person name="Nagy L.G."/>
        </authorList>
    </citation>
    <scope>NUCLEOTIDE SEQUENCE [LARGE SCALE GENOMIC DNA]</scope>
    <source>
        <strain evidence="1 2">CBS 962.96</strain>
    </source>
</reference>
<accession>A0A4S8MQK3</accession>
<sequence>MTWKTLQIQTSGLNLYRKQRARKLIRYLSYRKSRIRKRSLCPTSRMLEFSDIDNSSSDEITEENIRLLFKQYKELGGITGRQQMEYETIFRQVPDPIDEYSDCPDDDSIDEICEFRPPMEVIPDHSRRFGDPVARRMDFLLNRSAPYPGDDLDTILRPIFGGERFYCHRSDDPEFYSINDTLYQLVEDRLGILIH</sequence>
<protein>
    <submittedName>
        <fullName evidence="1">Uncharacterized protein</fullName>
    </submittedName>
</protein>
<evidence type="ECO:0000313" key="2">
    <source>
        <dbReference type="Proteomes" id="UP000297245"/>
    </source>
</evidence>